<feature type="region of interest" description="Disordered" evidence="1">
    <location>
        <begin position="1"/>
        <end position="44"/>
    </location>
</feature>
<feature type="transmembrane region" description="Helical" evidence="2">
    <location>
        <begin position="155"/>
        <end position="176"/>
    </location>
</feature>
<keyword evidence="2" id="KW-0472">Membrane</keyword>
<evidence type="ECO:0000256" key="2">
    <source>
        <dbReference type="SAM" id="Phobius"/>
    </source>
</evidence>
<feature type="transmembrane region" description="Helical" evidence="2">
    <location>
        <begin position="319"/>
        <end position="339"/>
    </location>
</feature>
<protein>
    <submittedName>
        <fullName evidence="3">Uncharacterized protein</fullName>
    </submittedName>
</protein>
<accession>A0A4U8W8N9</accession>
<proteinExistence type="predicted"/>
<evidence type="ECO:0000313" key="3">
    <source>
        <dbReference type="EMBL" id="VFB01706.1"/>
    </source>
</evidence>
<feature type="compositionally biased region" description="Polar residues" evidence="1">
    <location>
        <begin position="381"/>
        <end position="395"/>
    </location>
</feature>
<feature type="transmembrane region" description="Helical" evidence="2">
    <location>
        <begin position="216"/>
        <end position="236"/>
    </location>
</feature>
<sequence length="429" mass="43279">MAGPNPWQAKAARDTGDSASTHGSGRQTTPGSAEPGHGGFFGVGSADSVAVSGEFVGGGAVESSPARSGARTYAGVGAVARAAAESADVDAGENPGGSAHTRVVATNVAHDPADSAAPAVAATEAARDSRRRRADAVRARTAAVRGVSSSLRGHWGYLVAAVGAFITLVLMTRPWLVATGANGSVESTAFGRIDVSTKYLTVWSKSAPKTPQISGLWAFATAAVIVLTICLVVLYFRMRSEYFARLVAISSVGVAVLVLFTMLYLDSKGAELKALTARKFDLGGQVGQFLSWVNGNGKFVLPGASQGQYVATSRFTPSAVAAAAIAVVSALSAVTQWLVGRGVEPGGLMAKVSALREKWDAAARAAAAKPVAAEPGAAHTGSATAEPATTHTVSADKSAAAQPAGTQADPAGSSSTGATAGERTTEPDR</sequence>
<dbReference type="EMBL" id="LR215973">
    <property type="protein sequence ID" value="VFB01706.1"/>
    <property type="molecule type" value="Genomic_DNA"/>
</dbReference>
<evidence type="ECO:0000313" key="4">
    <source>
        <dbReference type="Proteomes" id="UP000290439"/>
    </source>
</evidence>
<reference evidence="3 4" key="1">
    <citation type="submission" date="2019-02" db="EMBL/GenBank/DDBJ databases">
        <authorList>
            <consortium name="Pathogen Informatics"/>
        </authorList>
    </citation>
    <scope>NUCLEOTIDE SEQUENCE [LARGE SCALE GENOMIC DNA]</scope>
    <source>
        <strain evidence="3 4">3012STDY6756504</strain>
    </source>
</reference>
<dbReference type="Proteomes" id="UP000290439">
    <property type="component" value="Chromosome"/>
</dbReference>
<keyword evidence="2" id="KW-0812">Transmembrane</keyword>
<gene>
    <name evidence="3" type="ORF">NCTC10797_05530</name>
</gene>
<feature type="compositionally biased region" description="Polar residues" evidence="1">
    <location>
        <begin position="17"/>
        <end position="31"/>
    </location>
</feature>
<feature type="transmembrane region" description="Helical" evidence="2">
    <location>
        <begin position="243"/>
        <end position="265"/>
    </location>
</feature>
<keyword evidence="2" id="KW-1133">Transmembrane helix</keyword>
<dbReference type="AlphaFoldDB" id="A0A4U8W8N9"/>
<organism evidence="3 4">
    <name type="scientific">Nocardia cyriacigeorgica</name>
    <dbReference type="NCBI Taxonomy" id="135487"/>
    <lineage>
        <taxon>Bacteria</taxon>
        <taxon>Bacillati</taxon>
        <taxon>Actinomycetota</taxon>
        <taxon>Actinomycetes</taxon>
        <taxon>Mycobacteriales</taxon>
        <taxon>Nocardiaceae</taxon>
        <taxon>Nocardia</taxon>
    </lineage>
</organism>
<feature type="region of interest" description="Disordered" evidence="1">
    <location>
        <begin position="373"/>
        <end position="429"/>
    </location>
</feature>
<name>A0A4U8W8N9_9NOCA</name>
<evidence type="ECO:0000256" key="1">
    <source>
        <dbReference type="SAM" id="MobiDB-lite"/>
    </source>
</evidence>